<proteinExistence type="predicted"/>
<dbReference type="GO" id="GO:0016881">
    <property type="term" value="F:acid-amino acid ligase activity"/>
    <property type="evidence" value="ECO:0007669"/>
    <property type="project" value="InterPro"/>
</dbReference>
<dbReference type="InterPro" id="IPR036565">
    <property type="entry name" value="Mur-like_cat_sf"/>
</dbReference>
<evidence type="ECO:0000256" key="2">
    <source>
        <dbReference type="ARBA" id="ARBA00022741"/>
    </source>
</evidence>
<feature type="domain" description="Mur ligase central" evidence="5">
    <location>
        <begin position="122"/>
        <end position="300"/>
    </location>
</feature>
<protein>
    <submittedName>
        <fullName evidence="6">UDP-N-acetylmuramoyl-tripeptide--D-alanyl-D-alanine ligase</fullName>
    </submittedName>
</protein>
<dbReference type="SUPFAM" id="SSF63418">
    <property type="entry name" value="MurE/MurF N-terminal domain"/>
    <property type="match status" value="1"/>
</dbReference>
<dbReference type="SUPFAM" id="SSF53244">
    <property type="entry name" value="MurD-like peptide ligases, peptide-binding domain"/>
    <property type="match status" value="1"/>
</dbReference>
<keyword evidence="2" id="KW-0547">Nucleotide-binding</keyword>
<dbReference type="Pfam" id="PF02875">
    <property type="entry name" value="Mur_ligase_C"/>
    <property type="match status" value="1"/>
</dbReference>
<feature type="domain" description="Mur ligase C-terminal" evidence="4">
    <location>
        <begin position="329"/>
        <end position="444"/>
    </location>
</feature>
<evidence type="ECO:0000256" key="3">
    <source>
        <dbReference type="ARBA" id="ARBA00022840"/>
    </source>
</evidence>
<dbReference type="SUPFAM" id="SSF53623">
    <property type="entry name" value="MurD-like peptide ligases, catalytic domain"/>
    <property type="match status" value="1"/>
</dbReference>
<dbReference type="RefSeq" id="WP_171710326.1">
    <property type="nucleotide sequence ID" value="NZ_JAAVLW010000004.1"/>
</dbReference>
<name>A0A7Y4M2H8_9BRAD</name>
<sequence>MSATPLWTIAEVARALGLSGEYPDTPIDFVTQDSRLVKPGSLFVALSGTPSGGFISSFASARDGWEFADKAEAAGAVAMIVPHQIAGVTIPQLIVKDTLIDGLWGLARAARARFTGPVIGLTGSAGKTSTKEFLAAYPNAYASPSSFNNFWGVPLTLCNASPRASVWVVEMGMNQTGEIARLSDLTKPTVALVVNVQPVHLEKLGSLEAIRREKVSIAQGLLRRGLPDQGVLVLPDDVAAPEWNGKVVRFGEASEVRELNHAAEGETWNVAAQVNGREIDFSLTPGAPHRLQNALAALASIHAAGLDPAALAKELNHVGIMTGRGVEQVARGITVIDDSFNGNPASMVAALGSLKARPVKAGRRIAILGDMLELGADAPAYHTKLAGDLPGIDGIYCVGPLMRHLYDLVPAARALGWHEDPATLDPQQIAALLRDGDVVVIKGSKKMFWVNKFVPRLLAALQAKA</sequence>
<evidence type="ECO:0000313" key="6">
    <source>
        <dbReference type="EMBL" id="NOJ47444.1"/>
    </source>
</evidence>
<comment type="caution">
    <text evidence="6">The sequence shown here is derived from an EMBL/GenBank/DDBJ whole genome shotgun (WGS) entry which is preliminary data.</text>
</comment>
<evidence type="ECO:0000259" key="4">
    <source>
        <dbReference type="Pfam" id="PF02875"/>
    </source>
</evidence>
<dbReference type="GO" id="GO:0005524">
    <property type="term" value="F:ATP binding"/>
    <property type="evidence" value="ECO:0007669"/>
    <property type="project" value="UniProtKB-KW"/>
</dbReference>
<dbReference type="InterPro" id="IPR035911">
    <property type="entry name" value="MurE/MurF_N"/>
</dbReference>
<dbReference type="EMBL" id="JAAVLW010000004">
    <property type="protein sequence ID" value="NOJ47444.1"/>
    <property type="molecule type" value="Genomic_DNA"/>
</dbReference>
<dbReference type="InterPro" id="IPR004101">
    <property type="entry name" value="Mur_ligase_C"/>
</dbReference>
<keyword evidence="3" id="KW-0067">ATP-binding</keyword>
<dbReference type="AlphaFoldDB" id="A0A7Y4M2H8"/>
<dbReference type="PANTHER" id="PTHR43024">
    <property type="entry name" value="UDP-N-ACETYLMURAMOYL-TRIPEPTIDE--D-ALANYL-D-ALANINE LIGASE"/>
    <property type="match status" value="1"/>
</dbReference>
<gene>
    <name evidence="6" type="ORF">HCN50_14495</name>
</gene>
<evidence type="ECO:0000256" key="1">
    <source>
        <dbReference type="ARBA" id="ARBA00022598"/>
    </source>
</evidence>
<dbReference type="InterPro" id="IPR036615">
    <property type="entry name" value="Mur_ligase_C_dom_sf"/>
</dbReference>
<dbReference type="Pfam" id="PF08245">
    <property type="entry name" value="Mur_ligase_M"/>
    <property type="match status" value="1"/>
</dbReference>
<keyword evidence="7" id="KW-1185">Reference proteome</keyword>
<dbReference type="Proteomes" id="UP000528734">
    <property type="component" value="Unassembled WGS sequence"/>
</dbReference>
<dbReference type="InterPro" id="IPR051046">
    <property type="entry name" value="MurCDEF_CellWall_CoF430Synth"/>
</dbReference>
<dbReference type="Gene3D" id="3.40.1190.10">
    <property type="entry name" value="Mur-like, catalytic domain"/>
    <property type="match status" value="1"/>
</dbReference>
<organism evidence="6 7">
    <name type="scientific">Bradyrhizobium archetypum</name>
    <dbReference type="NCBI Taxonomy" id="2721160"/>
    <lineage>
        <taxon>Bacteria</taxon>
        <taxon>Pseudomonadati</taxon>
        <taxon>Pseudomonadota</taxon>
        <taxon>Alphaproteobacteria</taxon>
        <taxon>Hyphomicrobiales</taxon>
        <taxon>Nitrobacteraceae</taxon>
        <taxon>Bradyrhizobium</taxon>
    </lineage>
</organism>
<keyword evidence="1 6" id="KW-0436">Ligase</keyword>
<dbReference type="PANTHER" id="PTHR43024:SF1">
    <property type="entry name" value="UDP-N-ACETYLMURAMOYL-TRIPEPTIDE--D-ALANYL-D-ALANINE LIGASE"/>
    <property type="match status" value="1"/>
</dbReference>
<dbReference type="InterPro" id="IPR013221">
    <property type="entry name" value="Mur_ligase_cen"/>
</dbReference>
<evidence type="ECO:0000259" key="5">
    <source>
        <dbReference type="Pfam" id="PF08245"/>
    </source>
</evidence>
<evidence type="ECO:0000313" key="7">
    <source>
        <dbReference type="Proteomes" id="UP000528734"/>
    </source>
</evidence>
<dbReference type="Gene3D" id="3.90.190.20">
    <property type="entry name" value="Mur ligase, C-terminal domain"/>
    <property type="match status" value="1"/>
</dbReference>
<reference evidence="6 7" key="1">
    <citation type="submission" date="2020-03" db="EMBL/GenBank/DDBJ databases">
        <title>Bradyrhizobium diversity isolated from nodules of Muelleranthus trifoliolatus.</title>
        <authorList>
            <person name="Klepa M."/>
            <person name="Helene L."/>
            <person name="Hungria M."/>
        </authorList>
    </citation>
    <scope>NUCLEOTIDE SEQUENCE [LARGE SCALE GENOMIC DNA]</scope>
    <source>
        <strain evidence="6 7">WSM 1744</strain>
    </source>
</reference>
<accession>A0A7Y4M2H8</accession>
<dbReference type="Gene3D" id="3.40.1390.10">
    <property type="entry name" value="MurE/MurF, N-terminal domain"/>
    <property type="match status" value="1"/>
</dbReference>